<evidence type="ECO:0000256" key="1">
    <source>
        <dbReference type="ARBA" id="ARBA00001947"/>
    </source>
</evidence>
<comment type="cofactor">
    <cofactor evidence="1">
        <name>Zn(2+)</name>
        <dbReference type="ChEBI" id="CHEBI:29105"/>
    </cofactor>
</comment>
<dbReference type="AlphaFoldDB" id="A0A6A4HDB2"/>
<keyword evidence="3" id="KW-0645">Protease</keyword>
<evidence type="ECO:0000313" key="13">
    <source>
        <dbReference type="EMBL" id="KAE9395045.1"/>
    </source>
</evidence>
<dbReference type="GO" id="GO:0046872">
    <property type="term" value="F:metal ion binding"/>
    <property type="evidence" value="ECO:0007669"/>
    <property type="project" value="UniProtKB-KW"/>
</dbReference>
<dbReference type="InterPro" id="IPR007863">
    <property type="entry name" value="Peptidase_M16_C"/>
</dbReference>
<dbReference type="FunFam" id="3.30.830.10:FF:000012">
    <property type="entry name" value="Protease 3"/>
    <property type="match status" value="1"/>
</dbReference>
<feature type="domain" description="Peptidase M16 C-terminal" evidence="10">
    <location>
        <begin position="231"/>
        <end position="391"/>
    </location>
</feature>
<dbReference type="Pfam" id="PF16187">
    <property type="entry name" value="Peptidase_M16_M"/>
    <property type="match status" value="1"/>
</dbReference>
<gene>
    <name evidence="13" type="ORF">BT96DRAFT_1045377</name>
</gene>
<dbReference type="OrthoDB" id="952271at2759"/>
<name>A0A6A4HDB2_9AGAR</name>
<keyword evidence="7" id="KW-0482">Metalloprotease</keyword>
<reference evidence="13" key="1">
    <citation type="journal article" date="2019" name="Environ. Microbiol.">
        <title>Fungal ecological strategies reflected in gene transcription - a case study of two litter decomposers.</title>
        <authorList>
            <person name="Barbi F."/>
            <person name="Kohler A."/>
            <person name="Barry K."/>
            <person name="Baskaran P."/>
            <person name="Daum C."/>
            <person name="Fauchery L."/>
            <person name="Ihrmark K."/>
            <person name="Kuo A."/>
            <person name="LaButti K."/>
            <person name="Lipzen A."/>
            <person name="Morin E."/>
            <person name="Grigoriev I.V."/>
            <person name="Henrissat B."/>
            <person name="Lindahl B."/>
            <person name="Martin F."/>
        </authorList>
    </citation>
    <scope>NUCLEOTIDE SEQUENCE</scope>
    <source>
        <strain evidence="13">JB14</strain>
    </source>
</reference>
<dbReference type="GO" id="GO:0051603">
    <property type="term" value="P:proteolysis involved in protein catabolic process"/>
    <property type="evidence" value="ECO:0007669"/>
    <property type="project" value="TreeGrafter"/>
</dbReference>
<dbReference type="GO" id="GO:0043171">
    <property type="term" value="P:peptide catabolic process"/>
    <property type="evidence" value="ECO:0007669"/>
    <property type="project" value="TreeGrafter"/>
</dbReference>
<feature type="domain" description="Peptidase M16 N-terminal" evidence="9">
    <location>
        <begin position="49"/>
        <end position="184"/>
    </location>
</feature>
<dbReference type="Pfam" id="PF00675">
    <property type="entry name" value="Peptidase_M16"/>
    <property type="match status" value="1"/>
</dbReference>
<evidence type="ECO:0000256" key="7">
    <source>
        <dbReference type="ARBA" id="ARBA00023049"/>
    </source>
</evidence>
<keyword evidence="14" id="KW-1185">Reference proteome</keyword>
<dbReference type="EMBL" id="ML769538">
    <property type="protein sequence ID" value="KAE9395045.1"/>
    <property type="molecule type" value="Genomic_DNA"/>
</dbReference>
<dbReference type="InterPro" id="IPR054734">
    <property type="entry name" value="PqqF-like_C_4"/>
</dbReference>
<keyword evidence="5" id="KW-0378">Hydrolase</keyword>
<evidence type="ECO:0000259" key="11">
    <source>
        <dbReference type="Pfam" id="PF16187"/>
    </source>
</evidence>
<organism evidence="13 14">
    <name type="scientific">Gymnopus androsaceus JB14</name>
    <dbReference type="NCBI Taxonomy" id="1447944"/>
    <lineage>
        <taxon>Eukaryota</taxon>
        <taxon>Fungi</taxon>
        <taxon>Dikarya</taxon>
        <taxon>Basidiomycota</taxon>
        <taxon>Agaricomycotina</taxon>
        <taxon>Agaricomycetes</taxon>
        <taxon>Agaricomycetidae</taxon>
        <taxon>Agaricales</taxon>
        <taxon>Marasmiineae</taxon>
        <taxon>Omphalotaceae</taxon>
        <taxon>Gymnopus</taxon>
    </lineage>
</organism>
<evidence type="ECO:0000256" key="5">
    <source>
        <dbReference type="ARBA" id="ARBA00022801"/>
    </source>
</evidence>
<evidence type="ECO:0000256" key="2">
    <source>
        <dbReference type="ARBA" id="ARBA00007261"/>
    </source>
</evidence>
<dbReference type="GO" id="GO:0005829">
    <property type="term" value="C:cytosol"/>
    <property type="evidence" value="ECO:0007669"/>
    <property type="project" value="TreeGrafter"/>
</dbReference>
<proteinExistence type="inferred from homology"/>
<dbReference type="Pfam" id="PF05193">
    <property type="entry name" value="Peptidase_M16_C"/>
    <property type="match status" value="1"/>
</dbReference>
<dbReference type="InterPro" id="IPR032632">
    <property type="entry name" value="Peptidase_M16_M"/>
</dbReference>
<dbReference type="GO" id="GO:0005739">
    <property type="term" value="C:mitochondrion"/>
    <property type="evidence" value="ECO:0007669"/>
    <property type="project" value="TreeGrafter"/>
</dbReference>
<dbReference type="InterPro" id="IPR011249">
    <property type="entry name" value="Metalloenz_LuxS/M16"/>
</dbReference>
<dbReference type="InterPro" id="IPR011765">
    <property type="entry name" value="Pept_M16_N"/>
</dbReference>
<comment type="similarity">
    <text evidence="2 8">Belongs to the peptidase M16 family.</text>
</comment>
<evidence type="ECO:0000259" key="12">
    <source>
        <dbReference type="Pfam" id="PF22456"/>
    </source>
</evidence>
<evidence type="ECO:0000256" key="6">
    <source>
        <dbReference type="ARBA" id="ARBA00022833"/>
    </source>
</evidence>
<feature type="domain" description="Peptidase M16 middle/third" evidence="11">
    <location>
        <begin position="403"/>
        <end position="703"/>
    </location>
</feature>
<protein>
    <submittedName>
        <fullName evidence="13">Insulin-degrading enzyme</fullName>
    </submittedName>
</protein>
<dbReference type="PANTHER" id="PTHR43690">
    <property type="entry name" value="NARDILYSIN"/>
    <property type="match status" value="1"/>
</dbReference>
<dbReference type="PROSITE" id="PS00143">
    <property type="entry name" value="INSULINASE"/>
    <property type="match status" value="1"/>
</dbReference>
<dbReference type="InterPro" id="IPR050626">
    <property type="entry name" value="Peptidase_M16"/>
</dbReference>
<dbReference type="Gene3D" id="3.30.830.10">
    <property type="entry name" value="Metalloenzyme, LuxS/M16 peptidase-like"/>
    <property type="match status" value="4"/>
</dbReference>
<keyword evidence="6" id="KW-0862">Zinc</keyword>
<keyword evidence="4" id="KW-0479">Metal-binding</keyword>
<dbReference type="Proteomes" id="UP000799118">
    <property type="component" value="Unassembled WGS sequence"/>
</dbReference>
<dbReference type="Pfam" id="PF22456">
    <property type="entry name" value="PqqF-like_C_4"/>
    <property type="match status" value="1"/>
</dbReference>
<dbReference type="GO" id="GO:0004222">
    <property type="term" value="F:metalloendopeptidase activity"/>
    <property type="evidence" value="ECO:0007669"/>
    <property type="project" value="InterPro"/>
</dbReference>
<dbReference type="FunFam" id="3.30.830.10:FF:000003">
    <property type="entry name" value="Insulin-degrading enzyme"/>
    <property type="match status" value="1"/>
</dbReference>
<evidence type="ECO:0000256" key="3">
    <source>
        <dbReference type="ARBA" id="ARBA00022670"/>
    </source>
</evidence>
<accession>A0A6A4HDB2</accession>
<evidence type="ECO:0000259" key="9">
    <source>
        <dbReference type="Pfam" id="PF00675"/>
    </source>
</evidence>
<evidence type="ECO:0000256" key="4">
    <source>
        <dbReference type="ARBA" id="ARBA00022723"/>
    </source>
</evidence>
<dbReference type="InterPro" id="IPR001431">
    <property type="entry name" value="Pept_M16_Zn_BS"/>
</dbReference>
<sequence>MSTEADWRRVAPTQDGIPPFSIFTKPMHKSPQDDREYRRIRLENGLEAVLIHDGKADSAAASLDVAIGHLSDPDDMPGLAHFCEHLLFMGTEQFPKENEYSEFLSKNNGGSNAYTSTSNTNYYFSVATSELPGALARFSAFFHCPLFAPSCTSRELNAVDSEHKKNHQNDLWRIFQVSKHLSKPGHVWNKFGSGNRESLTPFLNVNPSPAPLVSPTDNEAEVDGGAIGQETRRRLVEWWTKEYCASRMHLVVLGKESLDELAKMASKFFSPIPNRQAEPLPMIYDHPFGPDEKGTMISVQTIMAFHVIEIFLPIEYQATHWRHKPGDFICHLVGHEGPGSLCAHLKKNGWVTELNIRSFYILYSTICLLIYIPENYRSVILTTFNNFKDYLQRECAILSDLCFRFLEKQKPDHYVTAIAEAMTKPYPPELLLAAATVTAPWGDEYPGASTAGREKVYEYLEQFKLENGRIMLIAKREDLQEVLGKQDTWEVEPWYGTLYRVERFDEEFLGQTSAPNDLTELLLPGPNEFIPTNLDVDKRENVEPVKRPHLIRETPLSTLWHKKDDRFWVPKAQVVIDIRSPISNSSSRSVVLTRLFTDLVTDSLSEFAYDAELAGLSYSCISHTKGISVTLQGYNDKMTVLVWHVLEKLKKMEVLEDRMRVMIEQIKQSWENFFFQQSYQLSEYYWQYLMTKEQWMVEEYLKELLTISTEEICQHAKALLSNARLKILVSGNIYKDEAIKMAEMAESGLGGSSMPDAELNDHALVLPRGIFLLRSPMPNPNEANSALTYFVRIGTISNRRLCVTGALLSQILTEPAFNVLRTNEQLGYIVFCGYWSLAGGTDRGIRIVVQSEKTPGHLESHVEAFLEEMKNKIEAMPLETFEEQKSGLDKNWREEDKNLAEEASAFMSQIDTGHMDFYKNIVDADVLKDVTKDEVYALFMSHMHPSSKTRSKLSVQMTSQKVRPKRVSVAAAEAFKGLLRDSGMDNAGAWRKNISYEMPTAEEFQRYWAGVLAGKEEAQGLLQSIPKLVQVHPAAGEGPDPRRSDATYIGDMKEFRAGLQLSENPGAMVQWGDLPVFNYREDAAVIAE</sequence>
<dbReference type="SUPFAM" id="SSF63411">
    <property type="entry name" value="LuxS/MPP-like metallohydrolase"/>
    <property type="match status" value="4"/>
</dbReference>
<evidence type="ECO:0000259" key="10">
    <source>
        <dbReference type="Pfam" id="PF05193"/>
    </source>
</evidence>
<evidence type="ECO:0000256" key="8">
    <source>
        <dbReference type="RuleBase" id="RU004447"/>
    </source>
</evidence>
<feature type="domain" description="Coenzyme PQQ synthesis protein F-like C-terminal lobe" evidence="12">
    <location>
        <begin position="807"/>
        <end position="906"/>
    </location>
</feature>
<dbReference type="PANTHER" id="PTHR43690:SF18">
    <property type="entry name" value="INSULIN-DEGRADING ENZYME-RELATED"/>
    <property type="match status" value="1"/>
</dbReference>
<evidence type="ECO:0000313" key="14">
    <source>
        <dbReference type="Proteomes" id="UP000799118"/>
    </source>
</evidence>